<sequence length="108" mass="11282">MKLSTRPFPSSLSRDLLASLLLLTVATLGGWMAAQAMEAKPGGSVQMRLLIVLLVHPFSMAAWIFCGLPGLALAVKSLLGALEQRRTLAVLLGIGLLALSLACAKVGI</sequence>
<gene>
    <name evidence="2" type="ORF">GCM10023213_36630</name>
</gene>
<protein>
    <submittedName>
        <fullName evidence="2">Uncharacterized protein</fullName>
    </submittedName>
</protein>
<feature type="transmembrane region" description="Helical" evidence="1">
    <location>
        <begin position="49"/>
        <end position="75"/>
    </location>
</feature>
<evidence type="ECO:0000313" key="3">
    <source>
        <dbReference type="Proteomes" id="UP001499852"/>
    </source>
</evidence>
<reference evidence="3" key="1">
    <citation type="journal article" date="2019" name="Int. J. Syst. Evol. Microbiol.">
        <title>The Global Catalogue of Microorganisms (GCM) 10K type strain sequencing project: providing services to taxonomists for standard genome sequencing and annotation.</title>
        <authorList>
            <consortium name="The Broad Institute Genomics Platform"/>
            <consortium name="The Broad Institute Genome Sequencing Center for Infectious Disease"/>
            <person name="Wu L."/>
            <person name="Ma J."/>
        </authorList>
    </citation>
    <scope>NUCLEOTIDE SEQUENCE [LARGE SCALE GENOMIC DNA]</scope>
    <source>
        <strain evidence="3">JCM 18053</strain>
    </source>
</reference>
<keyword evidence="3" id="KW-1185">Reference proteome</keyword>
<name>A0ABP9PEI3_9BACT</name>
<proteinExistence type="predicted"/>
<keyword evidence="1" id="KW-0812">Transmembrane</keyword>
<feature type="transmembrane region" description="Helical" evidence="1">
    <location>
        <begin position="87"/>
        <end position="107"/>
    </location>
</feature>
<dbReference type="Proteomes" id="UP001499852">
    <property type="component" value="Unassembled WGS sequence"/>
</dbReference>
<dbReference type="EMBL" id="BAABIA010000008">
    <property type="protein sequence ID" value="GAA5145270.1"/>
    <property type="molecule type" value="Genomic_DNA"/>
</dbReference>
<comment type="caution">
    <text evidence="2">The sequence shown here is derived from an EMBL/GenBank/DDBJ whole genome shotgun (WGS) entry which is preliminary data.</text>
</comment>
<keyword evidence="1" id="KW-0472">Membrane</keyword>
<organism evidence="2 3">
    <name type="scientific">Prosthecobacter algae</name>
    <dbReference type="NCBI Taxonomy" id="1144682"/>
    <lineage>
        <taxon>Bacteria</taxon>
        <taxon>Pseudomonadati</taxon>
        <taxon>Verrucomicrobiota</taxon>
        <taxon>Verrucomicrobiia</taxon>
        <taxon>Verrucomicrobiales</taxon>
        <taxon>Verrucomicrobiaceae</taxon>
        <taxon>Prosthecobacter</taxon>
    </lineage>
</organism>
<accession>A0ABP9PEI3</accession>
<evidence type="ECO:0000256" key="1">
    <source>
        <dbReference type="SAM" id="Phobius"/>
    </source>
</evidence>
<evidence type="ECO:0000313" key="2">
    <source>
        <dbReference type="EMBL" id="GAA5145270.1"/>
    </source>
</evidence>
<dbReference type="RefSeq" id="WP_345737847.1">
    <property type="nucleotide sequence ID" value="NZ_BAABIA010000008.1"/>
</dbReference>
<keyword evidence="1" id="KW-1133">Transmembrane helix</keyword>